<dbReference type="RefSeq" id="WP_173073349.1">
    <property type="nucleotide sequence ID" value="NZ_BAABJB010000056.1"/>
</dbReference>
<evidence type="ECO:0000256" key="1">
    <source>
        <dbReference type="SAM" id="MobiDB-lite"/>
    </source>
</evidence>
<protein>
    <submittedName>
        <fullName evidence="2">Uncharacterized protein</fullName>
    </submittedName>
</protein>
<feature type="region of interest" description="Disordered" evidence="1">
    <location>
        <begin position="193"/>
        <end position="214"/>
    </location>
</feature>
<evidence type="ECO:0000313" key="2">
    <source>
        <dbReference type="EMBL" id="GFJ86715.1"/>
    </source>
</evidence>
<reference evidence="2 3" key="2">
    <citation type="submission" date="2020-03" db="EMBL/GenBank/DDBJ databases">
        <authorList>
            <person name="Ichikawa N."/>
            <person name="Kimura A."/>
            <person name="Kitahashi Y."/>
            <person name="Uohara A."/>
        </authorList>
    </citation>
    <scope>NUCLEOTIDE SEQUENCE [LARGE SCALE GENOMIC DNA]</scope>
    <source>
        <strain evidence="2 3">NBRC 108638</strain>
    </source>
</reference>
<organism evidence="2 3">
    <name type="scientific">Phytohabitans rumicis</name>
    <dbReference type="NCBI Taxonomy" id="1076125"/>
    <lineage>
        <taxon>Bacteria</taxon>
        <taxon>Bacillati</taxon>
        <taxon>Actinomycetota</taxon>
        <taxon>Actinomycetes</taxon>
        <taxon>Micromonosporales</taxon>
        <taxon>Micromonosporaceae</taxon>
    </lineage>
</organism>
<dbReference type="Proteomes" id="UP000482960">
    <property type="component" value="Unassembled WGS sequence"/>
</dbReference>
<dbReference type="AlphaFoldDB" id="A0A6V8L1X5"/>
<keyword evidence="3" id="KW-1185">Reference proteome</keyword>
<name>A0A6V8L1X5_9ACTN</name>
<proteinExistence type="predicted"/>
<dbReference type="EMBL" id="BLPG01000001">
    <property type="protein sequence ID" value="GFJ86715.1"/>
    <property type="molecule type" value="Genomic_DNA"/>
</dbReference>
<evidence type="ECO:0000313" key="3">
    <source>
        <dbReference type="Proteomes" id="UP000482960"/>
    </source>
</evidence>
<comment type="caution">
    <text evidence="2">The sequence shown here is derived from an EMBL/GenBank/DDBJ whole genome shotgun (WGS) entry which is preliminary data.</text>
</comment>
<accession>A0A6V8L1X5</accession>
<sequence>MNSPGVGVCLTFDEAVLAVVRPDPLRLAALASVDLPAELWAGGAAPVRALSAACRSLVRVRRRLRLPRWSPLAVVLDPALPAGDVLPGSAVLLARAGLAQGWVVTAGRAATLLATVEVRIDARLTPAAADHRVGYAIGAALATFQPADHGAAEPVQAMPRAPEPAYTMPRAAEPVRAMPLAAEDGWAVQRVGPDDAFDEPSGASAANHGWLTRS</sequence>
<gene>
    <name evidence="2" type="ORF">Prum_003570</name>
</gene>
<reference evidence="2 3" key="1">
    <citation type="submission" date="2020-03" db="EMBL/GenBank/DDBJ databases">
        <title>Whole genome shotgun sequence of Phytohabitans rumicis NBRC 108638.</title>
        <authorList>
            <person name="Komaki H."/>
            <person name="Tamura T."/>
        </authorList>
    </citation>
    <scope>NUCLEOTIDE SEQUENCE [LARGE SCALE GENOMIC DNA]</scope>
    <source>
        <strain evidence="2 3">NBRC 108638</strain>
    </source>
</reference>